<evidence type="ECO:0000256" key="3">
    <source>
        <dbReference type="ARBA" id="ARBA00022723"/>
    </source>
</evidence>
<evidence type="ECO:0000313" key="13">
    <source>
        <dbReference type="EMBL" id="QNT64167.1"/>
    </source>
</evidence>
<dbReference type="FunFam" id="3.20.20.70:FF:000096">
    <property type="entry name" value="Thiamine-phosphate synthase"/>
    <property type="match status" value="1"/>
</dbReference>
<comment type="catalytic activity">
    <reaction evidence="7 9 10">
        <text>2-(2-carboxy-4-methylthiazol-5-yl)ethyl phosphate + 4-amino-2-methyl-5-(diphosphooxymethyl)pyrimidine + 2 H(+) = thiamine phosphate + CO2 + diphosphate</text>
        <dbReference type="Rhea" id="RHEA:47848"/>
        <dbReference type="ChEBI" id="CHEBI:15378"/>
        <dbReference type="ChEBI" id="CHEBI:16526"/>
        <dbReference type="ChEBI" id="CHEBI:33019"/>
        <dbReference type="ChEBI" id="CHEBI:37575"/>
        <dbReference type="ChEBI" id="CHEBI:57841"/>
        <dbReference type="ChEBI" id="CHEBI:62890"/>
        <dbReference type="EC" id="2.5.1.3"/>
    </reaction>
</comment>
<dbReference type="EMBL" id="CP043431">
    <property type="protein sequence ID" value="QNT64167.1"/>
    <property type="molecule type" value="Genomic_DNA"/>
</dbReference>
<dbReference type="UniPathway" id="UPA00060">
    <property type="reaction ID" value="UER00141"/>
</dbReference>
<protein>
    <recommendedName>
        <fullName evidence="9">Thiamine-phosphate synthase</fullName>
        <shortName evidence="9">TP synthase</shortName>
        <shortName evidence="9">TPS</shortName>
        <ecNumber evidence="9">2.5.1.3</ecNumber>
    </recommendedName>
    <alternativeName>
        <fullName evidence="9">Thiamine-phosphate pyrophosphorylase</fullName>
        <shortName evidence="9">TMP pyrophosphorylase</shortName>
        <shortName evidence="9">TMP-PPase</shortName>
    </alternativeName>
</protein>
<dbReference type="PANTHER" id="PTHR20857">
    <property type="entry name" value="THIAMINE-PHOSPHATE PYROPHOSPHORYLASE"/>
    <property type="match status" value="1"/>
</dbReference>
<comment type="cofactor">
    <cofactor evidence="9">
        <name>Mg(2+)</name>
        <dbReference type="ChEBI" id="CHEBI:18420"/>
    </cofactor>
    <text evidence="9">Binds 1 Mg(2+) ion per subunit.</text>
</comment>
<dbReference type="GO" id="GO:0009229">
    <property type="term" value="P:thiamine diphosphate biosynthetic process"/>
    <property type="evidence" value="ECO:0007669"/>
    <property type="project" value="UniProtKB-UniRule"/>
</dbReference>
<feature type="binding site" evidence="9">
    <location>
        <begin position="192"/>
        <end position="193"/>
    </location>
    <ligand>
        <name>2-[(2R,5Z)-2-carboxy-4-methylthiazol-5(2H)-ylidene]ethyl phosphate</name>
        <dbReference type="ChEBI" id="CHEBI:62899"/>
    </ligand>
</feature>
<evidence type="ECO:0000256" key="11">
    <source>
        <dbReference type="RuleBase" id="RU004253"/>
    </source>
</evidence>
<reference evidence="13 14" key="1">
    <citation type="submission" date="2019-08" db="EMBL/GenBank/DDBJ databases">
        <authorList>
            <person name="Chang H.C."/>
            <person name="Mun S.Y."/>
        </authorList>
    </citation>
    <scope>NUCLEOTIDE SEQUENCE [LARGE SCALE GENOMIC DNA]</scope>
    <source>
        <strain evidence="13 14">SK</strain>
    </source>
</reference>
<dbReference type="NCBIfam" id="TIGR00693">
    <property type="entry name" value="thiE"/>
    <property type="match status" value="1"/>
</dbReference>
<dbReference type="CDD" id="cd00564">
    <property type="entry name" value="TMP_TenI"/>
    <property type="match status" value="1"/>
</dbReference>
<evidence type="ECO:0000256" key="8">
    <source>
        <dbReference type="ARBA" id="ARBA00047883"/>
    </source>
</evidence>
<organism evidence="13 14">
    <name type="scientific">Weissella koreensis</name>
    <dbReference type="NCBI Taxonomy" id="165096"/>
    <lineage>
        <taxon>Bacteria</taxon>
        <taxon>Bacillati</taxon>
        <taxon>Bacillota</taxon>
        <taxon>Bacilli</taxon>
        <taxon>Lactobacillales</taxon>
        <taxon>Lactobacillaceae</taxon>
        <taxon>Weissella</taxon>
    </lineage>
</organism>
<evidence type="ECO:0000313" key="14">
    <source>
        <dbReference type="Proteomes" id="UP000516446"/>
    </source>
</evidence>
<evidence type="ECO:0000259" key="12">
    <source>
        <dbReference type="Pfam" id="PF02581"/>
    </source>
</evidence>
<dbReference type="GO" id="GO:0005737">
    <property type="term" value="C:cytoplasm"/>
    <property type="evidence" value="ECO:0007669"/>
    <property type="project" value="TreeGrafter"/>
</dbReference>
<comment type="function">
    <text evidence="9">Condenses 4-methyl-5-(beta-hydroxyethyl)thiazole monophosphate (THZ-P) and 2-methyl-4-amino-5-hydroxymethyl pyrimidine pyrophosphate (HMP-PP) to form thiamine monophosphate (TMP).</text>
</comment>
<keyword evidence="2 9" id="KW-0808">Transferase</keyword>
<dbReference type="Pfam" id="PF02581">
    <property type="entry name" value="TMP-TENI"/>
    <property type="match status" value="1"/>
</dbReference>
<feature type="binding site" evidence="9">
    <location>
        <position position="144"/>
    </location>
    <ligand>
        <name>4-amino-2-methyl-5-(diphosphooxymethyl)pyrimidine</name>
        <dbReference type="ChEBI" id="CHEBI:57841"/>
    </ligand>
</feature>
<proteinExistence type="inferred from homology"/>
<comment type="pathway">
    <text evidence="1 9 11">Cofactor biosynthesis; thiamine diphosphate biosynthesis; thiamine phosphate from 4-amino-2-methyl-5-diphosphomethylpyrimidine and 4-methyl-5-(2-phosphoethyl)-thiazole: step 1/1.</text>
</comment>
<feature type="binding site" evidence="9">
    <location>
        <position position="76"/>
    </location>
    <ligand>
        <name>4-amino-2-methyl-5-(diphosphooxymethyl)pyrimidine</name>
        <dbReference type="ChEBI" id="CHEBI:57841"/>
    </ligand>
</feature>
<comment type="catalytic activity">
    <reaction evidence="6 9 10">
        <text>4-methyl-5-(2-phosphooxyethyl)-thiazole + 4-amino-2-methyl-5-(diphosphooxymethyl)pyrimidine + H(+) = thiamine phosphate + diphosphate</text>
        <dbReference type="Rhea" id="RHEA:22328"/>
        <dbReference type="ChEBI" id="CHEBI:15378"/>
        <dbReference type="ChEBI" id="CHEBI:33019"/>
        <dbReference type="ChEBI" id="CHEBI:37575"/>
        <dbReference type="ChEBI" id="CHEBI:57841"/>
        <dbReference type="ChEBI" id="CHEBI:58296"/>
        <dbReference type="EC" id="2.5.1.3"/>
    </reaction>
</comment>
<sequence length="215" mass="23215">MKIEQLQCYLVAGPQDYPELSLTEFIVKIEVLMQSGITAYQFRDKGTHYQNCEERLDLVLKLQSLAKKWQVLFIINDDVDLAQQIHADGLHVGQGDQIQAALKVPQAVPMVIGLSVSNASELAASQDSGADYLGIGPIFATQSKTDAAPALGLAKLAEILPQNHLPIVGIGGITESVLSDLAELGLNGVAIISMLTRSDNPTEAVQKIREAWRGI</sequence>
<dbReference type="InterPro" id="IPR034291">
    <property type="entry name" value="TMP_synthase"/>
</dbReference>
<feature type="binding site" evidence="9">
    <location>
        <begin position="41"/>
        <end position="45"/>
    </location>
    <ligand>
        <name>4-amino-2-methyl-5-(diphosphooxymethyl)pyrimidine</name>
        <dbReference type="ChEBI" id="CHEBI:57841"/>
    </ligand>
</feature>
<dbReference type="PANTHER" id="PTHR20857:SF15">
    <property type="entry name" value="THIAMINE-PHOSPHATE SYNTHASE"/>
    <property type="match status" value="1"/>
</dbReference>
<gene>
    <name evidence="9 13" type="primary">thiE</name>
    <name evidence="13" type="ORF">FY536_02275</name>
</gene>
<feature type="binding site" evidence="9">
    <location>
        <position position="115"/>
    </location>
    <ligand>
        <name>4-amino-2-methyl-5-(diphosphooxymethyl)pyrimidine</name>
        <dbReference type="ChEBI" id="CHEBI:57841"/>
    </ligand>
</feature>
<dbReference type="InterPro" id="IPR022998">
    <property type="entry name" value="ThiamineP_synth_TenI"/>
</dbReference>
<evidence type="ECO:0000256" key="4">
    <source>
        <dbReference type="ARBA" id="ARBA00022842"/>
    </source>
</evidence>
<accession>A0A7H1ML31</accession>
<dbReference type="InterPro" id="IPR036206">
    <property type="entry name" value="ThiamineP_synth_sf"/>
</dbReference>
<dbReference type="GO" id="GO:0000287">
    <property type="term" value="F:magnesium ion binding"/>
    <property type="evidence" value="ECO:0007669"/>
    <property type="project" value="UniProtKB-UniRule"/>
</dbReference>
<dbReference type="HAMAP" id="MF_00097">
    <property type="entry name" value="TMP_synthase"/>
    <property type="match status" value="1"/>
</dbReference>
<feature type="binding site" evidence="9">
    <location>
        <position position="172"/>
    </location>
    <ligand>
        <name>2-[(2R,5Z)-2-carboxy-4-methylthiazol-5(2H)-ylidene]ethyl phosphate</name>
        <dbReference type="ChEBI" id="CHEBI:62899"/>
    </ligand>
</feature>
<dbReference type="SUPFAM" id="SSF51391">
    <property type="entry name" value="Thiamin phosphate synthase"/>
    <property type="match status" value="1"/>
</dbReference>
<evidence type="ECO:0000256" key="1">
    <source>
        <dbReference type="ARBA" id="ARBA00005165"/>
    </source>
</evidence>
<dbReference type="GO" id="GO:0009228">
    <property type="term" value="P:thiamine biosynthetic process"/>
    <property type="evidence" value="ECO:0007669"/>
    <property type="project" value="UniProtKB-KW"/>
</dbReference>
<evidence type="ECO:0000256" key="10">
    <source>
        <dbReference type="RuleBase" id="RU003826"/>
    </source>
</evidence>
<keyword evidence="4 9" id="KW-0460">Magnesium</keyword>
<dbReference type="EC" id="2.5.1.3" evidence="9"/>
<evidence type="ECO:0000256" key="2">
    <source>
        <dbReference type="ARBA" id="ARBA00022679"/>
    </source>
</evidence>
<evidence type="ECO:0000256" key="6">
    <source>
        <dbReference type="ARBA" id="ARBA00047334"/>
    </source>
</evidence>
<evidence type="ECO:0000256" key="5">
    <source>
        <dbReference type="ARBA" id="ARBA00022977"/>
    </source>
</evidence>
<dbReference type="InterPro" id="IPR013785">
    <property type="entry name" value="Aldolase_TIM"/>
</dbReference>
<feature type="binding site" evidence="9">
    <location>
        <position position="96"/>
    </location>
    <ligand>
        <name>Mg(2+)</name>
        <dbReference type="ChEBI" id="CHEBI:18420"/>
    </ligand>
</feature>
<dbReference type="Proteomes" id="UP000516446">
    <property type="component" value="Chromosome"/>
</dbReference>
<feature type="domain" description="Thiamine phosphate synthase/TenI" evidence="12">
    <location>
        <begin position="8"/>
        <end position="194"/>
    </location>
</feature>
<dbReference type="AlphaFoldDB" id="A0A7H1ML31"/>
<dbReference type="Gene3D" id="3.20.20.70">
    <property type="entry name" value="Aldolase class I"/>
    <property type="match status" value="1"/>
</dbReference>
<dbReference type="RefSeq" id="WP_006845886.1">
    <property type="nucleotide sequence ID" value="NZ_CP026847.1"/>
</dbReference>
<evidence type="ECO:0000256" key="7">
    <source>
        <dbReference type="ARBA" id="ARBA00047851"/>
    </source>
</evidence>
<feature type="binding site" evidence="9">
    <location>
        <begin position="141"/>
        <end position="143"/>
    </location>
    <ligand>
        <name>2-[(2R,5Z)-2-carboxy-4-methylthiazol-5(2H)-ylidene]ethyl phosphate</name>
        <dbReference type="ChEBI" id="CHEBI:62899"/>
    </ligand>
</feature>
<comment type="similarity">
    <text evidence="9 10">Belongs to the thiamine-phosphate synthase family.</text>
</comment>
<keyword evidence="14" id="KW-1185">Reference proteome</keyword>
<keyword evidence="5 9" id="KW-0784">Thiamine biosynthesis</keyword>
<name>A0A7H1ML31_9LACO</name>
<dbReference type="GO" id="GO:0004789">
    <property type="term" value="F:thiamine-phosphate diphosphorylase activity"/>
    <property type="evidence" value="ECO:0007669"/>
    <property type="project" value="UniProtKB-UniRule"/>
</dbReference>
<evidence type="ECO:0000256" key="9">
    <source>
        <dbReference type="HAMAP-Rule" id="MF_00097"/>
    </source>
</evidence>
<comment type="catalytic activity">
    <reaction evidence="8 9 10">
        <text>2-[(2R,5Z)-2-carboxy-4-methylthiazol-5(2H)-ylidene]ethyl phosphate + 4-amino-2-methyl-5-(diphosphooxymethyl)pyrimidine + 2 H(+) = thiamine phosphate + CO2 + diphosphate</text>
        <dbReference type="Rhea" id="RHEA:47844"/>
        <dbReference type="ChEBI" id="CHEBI:15378"/>
        <dbReference type="ChEBI" id="CHEBI:16526"/>
        <dbReference type="ChEBI" id="CHEBI:33019"/>
        <dbReference type="ChEBI" id="CHEBI:37575"/>
        <dbReference type="ChEBI" id="CHEBI:57841"/>
        <dbReference type="ChEBI" id="CHEBI:62899"/>
        <dbReference type="EC" id="2.5.1.3"/>
    </reaction>
</comment>
<keyword evidence="3 9" id="KW-0479">Metal-binding</keyword>
<feature type="binding site" evidence="9">
    <location>
        <position position="77"/>
    </location>
    <ligand>
        <name>Mg(2+)</name>
        <dbReference type="ChEBI" id="CHEBI:18420"/>
    </ligand>
</feature>